<feature type="domain" description="Tyrosinase copper-binding" evidence="3">
    <location>
        <begin position="81"/>
        <end position="98"/>
    </location>
</feature>
<evidence type="ECO:0000313" key="6">
    <source>
        <dbReference type="Proteomes" id="UP000694044"/>
    </source>
</evidence>
<dbReference type="InterPro" id="IPR050316">
    <property type="entry name" value="Tyrosinase/Hemocyanin"/>
</dbReference>
<keyword evidence="2" id="KW-0732">Signal</keyword>
<dbReference type="PANTHER" id="PTHR11474">
    <property type="entry name" value="TYROSINASE FAMILY MEMBER"/>
    <property type="match status" value="1"/>
</dbReference>
<proteinExistence type="predicted"/>
<gene>
    <name evidence="5" type="ORF">PHYPSEUDO_004084</name>
</gene>
<keyword evidence="1" id="KW-0186">Copper</keyword>
<feature type="chain" id="PRO_5035902739" description="Tyrosinase copper-binding domain-containing protein" evidence="2">
    <location>
        <begin position="25"/>
        <end position="545"/>
    </location>
</feature>
<protein>
    <recommendedName>
        <fullName evidence="3 4">Tyrosinase copper-binding domain-containing protein</fullName>
    </recommendedName>
</protein>
<reference evidence="5" key="1">
    <citation type="submission" date="2021-02" db="EMBL/GenBank/DDBJ databases">
        <authorList>
            <person name="Palmer J.M."/>
        </authorList>
    </citation>
    <scope>NUCLEOTIDE SEQUENCE</scope>
    <source>
        <strain evidence="5">SCRP734</strain>
    </source>
</reference>
<dbReference type="PANTHER" id="PTHR11474:SF126">
    <property type="entry name" value="TYROSINASE-LIKE PROTEIN TYR-1-RELATED"/>
    <property type="match status" value="1"/>
</dbReference>
<evidence type="ECO:0000313" key="5">
    <source>
        <dbReference type="EMBL" id="KAG7383036.1"/>
    </source>
</evidence>
<dbReference type="AlphaFoldDB" id="A0A8T1VQ16"/>
<dbReference type="InterPro" id="IPR002227">
    <property type="entry name" value="Tyrosinase_Cu-bd"/>
</dbReference>
<evidence type="ECO:0000256" key="1">
    <source>
        <dbReference type="ARBA" id="ARBA00023008"/>
    </source>
</evidence>
<name>A0A8T1VQ16_9STRA</name>
<sequence>MGRSVFVPWLVIAFVCFTLSSVDGQQVGTECTELRIRKSWDMYNTSEKALYMDAVGLAMDKGYHLKFIQIHTDALSGNEAHQNCMFVYWHRMLLLGYENMLRSLGAKYQCVTIPYWDHLSATARRAAGTCTGLQSCTPYLVESGGTTTGVSKSLNIDGTSIATSTTTLCINQSPLSHFCANNTACAQCVIRKRSSYMSSTAYPAEASSAQVYGQVFSYNVSSSFTNAVERGVHNTIHNALGGVMAYFQAPADPIFYSHHGLVDLLQTIYLKCQVGAGNVFLSASDKRSDPRWYSICNRKNNGALYTADDNITMRATGYSGSPVNVWQDPKNILYPFFKDLPYKYVDYIDAKDLGNYSYTYQISGGLANMYQNCWTSNSITSAANTTTTSTALLSEESAHGRTADAHLEPIIKPGTTSDEKMKRWNIALYEAARIIGYEERGAREQMEMVMCQYQEDCLGGVTDFTELYKANFGIEGHTRCYTVMQSLKAGDLVIGIPQWKDITNRFLPCSAYKKKTQTSVSDFAKAVVGLKTALDTSEKSYATSS</sequence>
<dbReference type="PROSITE" id="PS00497">
    <property type="entry name" value="TYROSINASE_1"/>
    <property type="match status" value="1"/>
</dbReference>
<dbReference type="PROSITE" id="PS00498">
    <property type="entry name" value="TYROSINASE_2"/>
    <property type="match status" value="1"/>
</dbReference>
<accession>A0A8T1VQ16</accession>
<comment type="caution">
    <text evidence="5">The sequence shown here is derived from an EMBL/GenBank/DDBJ whole genome shotgun (WGS) entry which is preliminary data.</text>
</comment>
<evidence type="ECO:0000256" key="2">
    <source>
        <dbReference type="SAM" id="SignalP"/>
    </source>
</evidence>
<dbReference type="Proteomes" id="UP000694044">
    <property type="component" value="Unassembled WGS sequence"/>
</dbReference>
<feature type="signal peptide" evidence="2">
    <location>
        <begin position="1"/>
        <end position="24"/>
    </location>
</feature>
<dbReference type="Pfam" id="PF00264">
    <property type="entry name" value="Tyrosinase"/>
    <property type="match status" value="1"/>
</dbReference>
<organism evidence="5 6">
    <name type="scientific">Phytophthora pseudosyringae</name>
    <dbReference type="NCBI Taxonomy" id="221518"/>
    <lineage>
        <taxon>Eukaryota</taxon>
        <taxon>Sar</taxon>
        <taxon>Stramenopiles</taxon>
        <taxon>Oomycota</taxon>
        <taxon>Peronosporomycetes</taxon>
        <taxon>Peronosporales</taxon>
        <taxon>Peronosporaceae</taxon>
        <taxon>Phytophthora</taxon>
    </lineage>
</organism>
<dbReference type="EMBL" id="JAGDFM010000189">
    <property type="protein sequence ID" value="KAG7383036.1"/>
    <property type="molecule type" value="Genomic_DNA"/>
</dbReference>
<evidence type="ECO:0000259" key="4">
    <source>
        <dbReference type="PROSITE" id="PS00498"/>
    </source>
</evidence>
<evidence type="ECO:0000259" key="3">
    <source>
        <dbReference type="PROSITE" id="PS00497"/>
    </source>
</evidence>
<dbReference type="OrthoDB" id="6132182at2759"/>
<feature type="domain" description="Tyrosinase copper-binding" evidence="4">
    <location>
        <begin position="252"/>
        <end position="263"/>
    </location>
</feature>
<dbReference type="GO" id="GO:0016491">
    <property type="term" value="F:oxidoreductase activity"/>
    <property type="evidence" value="ECO:0007669"/>
    <property type="project" value="InterPro"/>
</dbReference>
<keyword evidence="6" id="KW-1185">Reference proteome</keyword>